<feature type="transmembrane region" description="Helical" evidence="1">
    <location>
        <begin position="411"/>
        <end position="434"/>
    </location>
</feature>
<keyword evidence="2" id="KW-0732">Signal</keyword>
<evidence type="ECO:0000313" key="3">
    <source>
        <dbReference type="EMBL" id="CCH78560.1"/>
    </source>
</evidence>
<keyword evidence="1" id="KW-1133">Transmembrane helix</keyword>
<evidence type="ECO:0000313" key="4">
    <source>
        <dbReference type="Proteomes" id="UP000035721"/>
    </source>
</evidence>
<dbReference type="PANTHER" id="PTHR48174:SF5">
    <property type="entry name" value="VACUOLAR PROTEIN SORTING-ASSOCIATED PROTEIN 62"/>
    <property type="match status" value="1"/>
</dbReference>
<dbReference type="AlphaFoldDB" id="A0A077M2Z3"/>
<organism evidence="3 4">
    <name type="scientific">Nostocoides japonicum T1-X7</name>
    <dbReference type="NCBI Taxonomy" id="1194083"/>
    <lineage>
        <taxon>Bacteria</taxon>
        <taxon>Bacillati</taxon>
        <taxon>Actinomycetota</taxon>
        <taxon>Actinomycetes</taxon>
        <taxon>Micrococcales</taxon>
        <taxon>Intrasporangiaceae</taxon>
        <taxon>Nostocoides</taxon>
    </lineage>
</organism>
<accession>A0A077M2Z3</accession>
<comment type="caution">
    <text evidence="3">The sequence shown here is derived from an EMBL/GenBank/DDBJ whole genome shotgun (WGS) entry which is preliminary data.</text>
</comment>
<dbReference type="STRING" id="1194083.BN12_300008"/>
<feature type="transmembrane region" description="Helical" evidence="1">
    <location>
        <begin position="598"/>
        <end position="623"/>
    </location>
</feature>
<evidence type="ECO:0000256" key="2">
    <source>
        <dbReference type="SAM" id="SignalP"/>
    </source>
</evidence>
<feature type="transmembrane region" description="Helical" evidence="1">
    <location>
        <begin position="359"/>
        <end position="377"/>
    </location>
</feature>
<keyword evidence="4" id="KW-1185">Reference proteome</keyword>
<feature type="transmembrane region" description="Helical" evidence="1">
    <location>
        <begin position="454"/>
        <end position="477"/>
    </location>
</feature>
<gene>
    <name evidence="3" type="ORF">BN12_300008</name>
</gene>
<evidence type="ECO:0008006" key="5">
    <source>
        <dbReference type="Google" id="ProtNLM"/>
    </source>
</evidence>
<feature type="chain" id="PRO_5001721106" description="DUF946 domain-containing protein" evidence="2">
    <location>
        <begin position="25"/>
        <end position="659"/>
    </location>
</feature>
<keyword evidence="1" id="KW-0472">Membrane</keyword>
<reference evidence="3 4" key="1">
    <citation type="journal article" date="2013" name="ISME J.">
        <title>A metabolic model for members of the genus Tetrasphaera involved in enhanced biological phosphorus removal.</title>
        <authorList>
            <person name="Kristiansen R."/>
            <person name="Nguyen H.T.T."/>
            <person name="Saunders A.M."/>
            <person name="Nielsen J.L."/>
            <person name="Wimmer R."/>
            <person name="Le V.Q."/>
            <person name="McIlroy S.J."/>
            <person name="Petrovski S."/>
            <person name="Seviour R.J."/>
            <person name="Calteau A."/>
            <person name="Nielsen K.L."/>
            <person name="Nielsen P.H."/>
        </authorList>
    </citation>
    <scope>NUCLEOTIDE SEQUENCE [LARGE SCALE GENOMIC DNA]</scope>
    <source>
        <strain evidence="3 4">T1-X7</strain>
    </source>
</reference>
<sequence>MPAAAMALALATIVLMATAGSAFAAADHRAAGSDDGATELRLARKFAPVVRLVTQARPCGPGEPYRPTDVDAILGNPDVALRGPWDGDNLITIAPTGADLARATAQDYLDFPGNPLKPGCGYEQWANAVSADTRPTLYAHIVVQSDRPDRMALQYWFYYPFNDYNNKHESDWEMIQLVFATSDPQEALDQVPLQVGFSQHEGAEVAAWDDPKLTHVDGTHPVVYPAAGSHAAYYESALYLGRSAQQGFGCDNTLGPSTELRPVVKLIPSDPAQARAAYPWTAYLGHWGQHEQAFYDGPTGPAAKPDKWVTPVSWQQEQGRGTSYAVPAGGLFGTATTDFFCTGVSDGSTVVRILADNPGLVAVVLLVVAAVLIWLLSRTTWRPTAPLRLARRRAWGQIIGAARRMYHHRALLFLGIGAPIIVMGLVTAGLQALIVTGPDVAGVGRGGEAGGFRVTLAAALTYLLMGAAVVLAQAATVQAAATIDGGGTIGATEAYRMVLRRPGSLLGAFVLASALVGVLSLSVFLLPVAFVVTTLFILFVPVAVLERRSAVGVLRRSASLVRHRFWKVASLMVASVVVAAAVGPLLGTLLLLTTPAPFAVVNVISGVTFALLMPFIALTLTYAHFDAAVHAHLGGPTRRAPKVLLPEEAPLGELGASGP</sequence>
<dbReference type="Proteomes" id="UP000035721">
    <property type="component" value="Unassembled WGS sequence"/>
</dbReference>
<keyword evidence="1" id="KW-0812">Transmembrane</keyword>
<feature type="transmembrane region" description="Helical" evidence="1">
    <location>
        <begin position="524"/>
        <end position="545"/>
    </location>
</feature>
<feature type="transmembrane region" description="Helical" evidence="1">
    <location>
        <begin position="565"/>
        <end position="592"/>
    </location>
</feature>
<dbReference type="EMBL" id="CAJB01000224">
    <property type="protein sequence ID" value="CCH78560.1"/>
    <property type="molecule type" value="Genomic_DNA"/>
</dbReference>
<evidence type="ECO:0000256" key="1">
    <source>
        <dbReference type="SAM" id="Phobius"/>
    </source>
</evidence>
<protein>
    <recommendedName>
        <fullName evidence="5">DUF946 domain-containing protein</fullName>
    </recommendedName>
</protein>
<proteinExistence type="predicted"/>
<feature type="signal peptide" evidence="2">
    <location>
        <begin position="1"/>
        <end position="24"/>
    </location>
</feature>
<name>A0A077M2Z3_9MICO</name>
<dbReference type="PANTHER" id="PTHR48174">
    <property type="entry name" value="DUF946 FAMILY PROTEIN"/>
    <property type="match status" value="1"/>
</dbReference>
<feature type="transmembrane region" description="Helical" evidence="1">
    <location>
        <begin position="498"/>
        <end position="518"/>
    </location>
</feature>